<dbReference type="PANTHER" id="PTHR39181:SF1">
    <property type="entry name" value="TYROSINE-PROTEIN PHOSPHATASE YWQE"/>
    <property type="match status" value="1"/>
</dbReference>
<dbReference type="EMBL" id="AM295250">
    <property type="protein sequence ID" value="CAL27734.1"/>
    <property type="molecule type" value="Genomic_DNA"/>
</dbReference>
<organism evidence="6 7">
    <name type="scientific">Staphylococcus carnosus (strain TM300)</name>
    <dbReference type="NCBI Taxonomy" id="396513"/>
    <lineage>
        <taxon>Bacteria</taxon>
        <taxon>Bacillati</taxon>
        <taxon>Bacillota</taxon>
        <taxon>Bacilli</taxon>
        <taxon>Bacillales</taxon>
        <taxon>Staphylococcaceae</taxon>
        <taxon>Staphylococcus</taxon>
    </lineage>
</organism>
<name>B9DPN9_STACT</name>
<dbReference type="PIRSF" id="PIRSF016557">
    <property type="entry name" value="Caps_synth_CpsB"/>
    <property type="match status" value="1"/>
</dbReference>
<dbReference type="PANTHER" id="PTHR39181">
    <property type="entry name" value="TYROSINE-PROTEIN PHOSPHATASE YWQE"/>
    <property type="match status" value="1"/>
</dbReference>
<dbReference type="BioCyc" id="SCAR396513:SCA_RS04170-MONOMER"/>
<dbReference type="AlphaFoldDB" id="B9DPN9"/>
<dbReference type="Pfam" id="PF19567">
    <property type="entry name" value="CpsB_CapC"/>
    <property type="match status" value="1"/>
</dbReference>
<comment type="similarity">
    <text evidence="1 5">Belongs to the metallo-dependent hydrolases superfamily. CpsB/CapC family.</text>
</comment>
<dbReference type="InterPro" id="IPR016667">
    <property type="entry name" value="Caps_polysacc_synth_CpsB/CapC"/>
</dbReference>
<evidence type="ECO:0000313" key="7">
    <source>
        <dbReference type="Proteomes" id="UP000000444"/>
    </source>
</evidence>
<reference evidence="6 7" key="1">
    <citation type="journal article" date="2009" name="Appl. Environ. Microbiol.">
        <title>Genome analysis of the meat starter culture bacterium Staphylococcus carnosus TM300.</title>
        <authorList>
            <person name="Rosenstein R."/>
            <person name="Nerz C."/>
            <person name="Biswas L."/>
            <person name="Resch A."/>
            <person name="Raddatz G."/>
            <person name="Schuster S.C."/>
            <person name="Goetz F."/>
        </authorList>
    </citation>
    <scope>NUCLEOTIDE SEQUENCE [LARGE SCALE GENOMIC DNA]</scope>
    <source>
        <strain evidence="6 7">TM300</strain>
    </source>
</reference>
<keyword evidence="7" id="KW-1185">Reference proteome</keyword>
<evidence type="ECO:0000256" key="2">
    <source>
        <dbReference type="ARBA" id="ARBA00022801"/>
    </source>
</evidence>
<dbReference type="Proteomes" id="UP000000444">
    <property type="component" value="Chromosome"/>
</dbReference>
<evidence type="ECO:0000256" key="3">
    <source>
        <dbReference type="ARBA" id="ARBA00022912"/>
    </source>
</evidence>
<dbReference type="SUPFAM" id="SSF89550">
    <property type="entry name" value="PHP domain-like"/>
    <property type="match status" value="1"/>
</dbReference>
<dbReference type="HOGENOM" id="CLU_085966_1_0_9"/>
<dbReference type="OrthoDB" id="9788539at2"/>
<dbReference type="GO" id="GO:0030145">
    <property type="term" value="F:manganese ion binding"/>
    <property type="evidence" value="ECO:0007669"/>
    <property type="project" value="UniProtKB-UniRule"/>
</dbReference>
<evidence type="ECO:0000256" key="5">
    <source>
        <dbReference type="PIRNR" id="PIRNR016557"/>
    </source>
</evidence>
<accession>B9DPN9</accession>
<gene>
    <name evidence="6" type="primary">capC</name>
    <name evidence="6" type="ordered locus">Sca_0824</name>
</gene>
<evidence type="ECO:0000256" key="1">
    <source>
        <dbReference type="ARBA" id="ARBA00005750"/>
    </source>
</evidence>
<dbReference type="KEGG" id="sca:SCA_0824"/>
<keyword evidence="3 5" id="KW-0904">Protein phosphatase</keyword>
<sequence length="258" mass="29601">MIDMHSHILINVDDGAQNSKEAVQLIQQAIDEGITGIIATPHFTSHYPNSFEKIKLKIKELCNLKEIQHTKIKIFPGQEVRISEDLIEHIHNGNIKGLNHSRYLLIEFPPNEIPNYTQSIFSELQEMGYVPIIAHPERNQAIMQDMNLLYELVSSGALSQLTSSSIEGYFGRGLQKASIEMMECNLVHFIASDAHHIEYRPFIMQSLFEEKRLIKLQPQLSELIQNAEAIIHNQTIKRKTPLLPGKNGSFRKFRFFNN</sequence>
<protein>
    <recommendedName>
        <fullName evidence="5">Tyrosine-protein phosphatase</fullName>
        <ecNumber evidence="5">3.1.3.48</ecNumber>
    </recommendedName>
</protein>
<dbReference type="eggNOG" id="COG4464">
    <property type="taxonomic scope" value="Bacteria"/>
</dbReference>
<dbReference type="InterPro" id="IPR016195">
    <property type="entry name" value="Pol/histidinol_Pase-like"/>
</dbReference>
<dbReference type="EC" id="3.1.3.48" evidence="5"/>
<comment type="catalytic activity">
    <reaction evidence="4 5">
        <text>O-phospho-L-tyrosyl-[protein] + H2O = L-tyrosyl-[protein] + phosphate</text>
        <dbReference type="Rhea" id="RHEA:10684"/>
        <dbReference type="Rhea" id="RHEA-COMP:10136"/>
        <dbReference type="Rhea" id="RHEA-COMP:20101"/>
        <dbReference type="ChEBI" id="CHEBI:15377"/>
        <dbReference type="ChEBI" id="CHEBI:43474"/>
        <dbReference type="ChEBI" id="CHEBI:46858"/>
        <dbReference type="ChEBI" id="CHEBI:61978"/>
        <dbReference type="EC" id="3.1.3.48"/>
    </reaction>
</comment>
<proteinExistence type="inferred from homology"/>
<dbReference type="GO" id="GO:0004725">
    <property type="term" value="F:protein tyrosine phosphatase activity"/>
    <property type="evidence" value="ECO:0007669"/>
    <property type="project" value="UniProtKB-UniRule"/>
</dbReference>
<dbReference type="Gene3D" id="3.20.20.140">
    <property type="entry name" value="Metal-dependent hydrolases"/>
    <property type="match status" value="1"/>
</dbReference>
<evidence type="ECO:0000313" key="6">
    <source>
        <dbReference type="EMBL" id="CAL27734.1"/>
    </source>
</evidence>
<keyword evidence="2 5" id="KW-0378">Hydrolase</keyword>
<evidence type="ECO:0000256" key="4">
    <source>
        <dbReference type="ARBA" id="ARBA00051722"/>
    </source>
</evidence>